<keyword evidence="16 18" id="KW-0472">Membrane</keyword>
<organism evidence="20">
    <name type="scientific">Platycnemis phyllopoda</name>
    <dbReference type="NCBI Taxonomy" id="410882"/>
    <lineage>
        <taxon>Eukaryota</taxon>
        <taxon>Metazoa</taxon>
        <taxon>Ecdysozoa</taxon>
        <taxon>Arthropoda</taxon>
        <taxon>Hexapoda</taxon>
        <taxon>Insecta</taxon>
        <taxon>Pterygota</taxon>
        <taxon>Palaeoptera</taxon>
        <taxon>Odonata</taxon>
        <taxon>Zygoptera</taxon>
        <taxon>Platycnemididae</taxon>
        <taxon>Platycnemis</taxon>
    </lineage>
</organism>
<evidence type="ECO:0000256" key="7">
    <source>
        <dbReference type="ARBA" id="ARBA00022660"/>
    </source>
</evidence>
<evidence type="ECO:0000256" key="13">
    <source>
        <dbReference type="ARBA" id="ARBA00023027"/>
    </source>
</evidence>
<evidence type="ECO:0000313" key="20">
    <source>
        <dbReference type="EMBL" id="QHZ87418.1"/>
    </source>
</evidence>
<dbReference type="GO" id="GO:0006120">
    <property type="term" value="P:mitochondrial electron transport, NADH to ubiquinone"/>
    <property type="evidence" value="ECO:0007669"/>
    <property type="project" value="InterPro"/>
</dbReference>
<feature type="transmembrane region" description="Helical" evidence="18">
    <location>
        <begin position="234"/>
        <end position="255"/>
    </location>
</feature>
<feature type="transmembrane region" description="Helical" evidence="18">
    <location>
        <begin position="57"/>
        <end position="77"/>
    </location>
</feature>
<evidence type="ECO:0000256" key="17">
    <source>
        <dbReference type="ARBA" id="ARBA00049551"/>
    </source>
</evidence>
<evidence type="ECO:0000256" key="2">
    <source>
        <dbReference type="ARBA" id="ARBA00004448"/>
    </source>
</evidence>
<comment type="catalytic activity">
    <reaction evidence="17 18">
        <text>a ubiquinone + NADH + 5 H(+)(in) = a ubiquinol + NAD(+) + 4 H(+)(out)</text>
        <dbReference type="Rhea" id="RHEA:29091"/>
        <dbReference type="Rhea" id="RHEA-COMP:9565"/>
        <dbReference type="Rhea" id="RHEA-COMP:9566"/>
        <dbReference type="ChEBI" id="CHEBI:15378"/>
        <dbReference type="ChEBI" id="CHEBI:16389"/>
        <dbReference type="ChEBI" id="CHEBI:17976"/>
        <dbReference type="ChEBI" id="CHEBI:57540"/>
        <dbReference type="ChEBI" id="CHEBI:57945"/>
        <dbReference type="EC" id="7.1.1.2"/>
    </reaction>
</comment>
<evidence type="ECO:0000256" key="15">
    <source>
        <dbReference type="ARBA" id="ARBA00023128"/>
    </source>
</evidence>
<evidence type="ECO:0000256" key="6">
    <source>
        <dbReference type="ARBA" id="ARBA00022448"/>
    </source>
</evidence>
<evidence type="ECO:0000259" key="19">
    <source>
        <dbReference type="Pfam" id="PF00361"/>
    </source>
</evidence>
<keyword evidence="11 18" id="KW-0249">Electron transport</keyword>
<geneLocation type="mitochondrion" evidence="20"/>
<evidence type="ECO:0000256" key="12">
    <source>
        <dbReference type="ARBA" id="ARBA00022989"/>
    </source>
</evidence>
<feature type="transmembrane region" description="Helical" evidence="18">
    <location>
        <begin position="307"/>
        <end position="330"/>
    </location>
</feature>
<dbReference type="EMBL" id="MK951661">
    <property type="protein sequence ID" value="QHZ87418.1"/>
    <property type="molecule type" value="Genomic_DNA"/>
</dbReference>
<evidence type="ECO:0000256" key="18">
    <source>
        <dbReference type="RuleBase" id="RU003403"/>
    </source>
</evidence>
<dbReference type="InterPro" id="IPR003917">
    <property type="entry name" value="NADH_UbQ_OxRdtase_chain2"/>
</dbReference>
<keyword evidence="6" id="KW-0813">Transport</keyword>
<evidence type="ECO:0000256" key="11">
    <source>
        <dbReference type="ARBA" id="ARBA00022982"/>
    </source>
</evidence>
<feature type="domain" description="NADH:quinone oxidoreductase/Mrp antiporter transmembrane" evidence="19">
    <location>
        <begin position="24"/>
        <end position="280"/>
    </location>
</feature>
<evidence type="ECO:0000256" key="16">
    <source>
        <dbReference type="ARBA" id="ARBA00023136"/>
    </source>
</evidence>
<dbReference type="PANTHER" id="PTHR46552:SF1">
    <property type="entry name" value="NADH-UBIQUINONE OXIDOREDUCTASE CHAIN 2"/>
    <property type="match status" value="1"/>
</dbReference>
<reference evidence="20" key="1">
    <citation type="journal article" date="2019" name="Sci. Rep.">
        <title>The mitochondrial genomes of palaeopteran insects and insights into the early insect relationships.</title>
        <authorList>
            <person name="Song N."/>
            <person name="Li X."/>
            <person name="Yin X."/>
            <person name="Li X."/>
            <person name="Yin J."/>
            <person name="Pan P."/>
        </authorList>
    </citation>
    <scope>NUCLEOTIDE SEQUENCE</scope>
</reference>
<dbReference type="EC" id="7.1.1.2" evidence="4 18"/>
<dbReference type="AlphaFoldDB" id="A0A6C0R3R7"/>
<comment type="subcellular location">
    <subcellularLocation>
        <location evidence="2 18">Mitochondrion inner membrane</location>
        <topology evidence="2 18">Multi-pass membrane protein</topology>
    </subcellularLocation>
</comment>
<keyword evidence="14 18" id="KW-0830">Ubiquinone</keyword>
<sequence length="331" mass="38197">MKINLSKLLFLTTLVMGTLITITSKSWVLMWIGLEMNLLSFIPMMSSNKNPYENEAAMKYFITQAMASLILLASVLSSCMFEINYLLINSVLLSSLFTKMGASPFHLWFPMVMQGMTWKNAFILMTWQKIAPMMMMAYQLQNNMLTNFVILMSVIVGAMGGFNQTSLRKLMAYSSIGHLGWLILAMLMGIKYWFIYFTVYTVLIIAVMIILSMNSLFYLPQIFLLKQKSYNKMILFISMLSLGGMPPFLGFLPKWMIIQNNAENENFIMITIMVMVTMITLFYYLRMMYSAFTFYNQTTIWENSSKSLTLMTLSMSISMMGIPIMCYVNLY</sequence>
<evidence type="ECO:0000256" key="5">
    <source>
        <dbReference type="ARBA" id="ARBA00021008"/>
    </source>
</evidence>
<gene>
    <name evidence="20" type="primary">nad2</name>
</gene>
<evidence type="ECO:0000256" key="8">
    <source>
        <dbReference type="ARBA" id="ARBA00022692"/>
    </source>
</evidence>
<name>A0A6C0R3R7_9ODON</name>
<dbReference type="PANTHER" id="PTHR46552">
    <property type="entry name" value="NADH-UBIQUINONE OXIDOREDUCTASE CHAIN 2"/>
    <property type="match status" value="1"/>
</dbReference>
<feature type="transmembrane region" description="Helical" evidence="18">
    <location>
        <begin position="27"/>
        <end position="45"/>
    </location>
</feature>
<evidence type="ECO:0000256" key="14">
    <source>
        <dbReference type="ARBA" id="ARBA00023075"/>
    </source>
</evidence>
<evidence type="ECO:0000256" key="4">
    <source>
        <dbReference type="ARBA" id="ARBA00012944"/>
    </source>
</evidence>
<dbReference type="GO" id="GO:0005743">
    <property type="term" value="C:mitochondrial inner membrane"/>
    <property type="evidence" value="ECO:0007669"/>
    <property type="project" value="UniProtKB-SubCell"/>
</dbReference>
<dbReference type="InterPro" id="IPR001750">
    <property type="entry name" value="ND/Mrp_TM"/>
</dbReference>
<keyword evidence="13 18" id="KW-0520">NAD</keyword>
<evidence type="ECO:0000256" key="10">
    <source>
        <dbReference type="ARBA" id="ARBA00022967"/>
    </source>
</evidence>
<keyword evidence="10 18" id="KW-1278">Translocase</keyword>
<feature type="transmembrane region" description="Helical" evidence="18">
    <location>
        <begin position="193"/>
        <end position="213"/>
    </location>
</feature>
<evidence type="ECO:0000256" key="3">
    <source>
        <dbReference type="ARBA" id="ARBA00007012"/>
    </source>
</evidence>
<comment type="function">
    <text evidence="1">Core subunit of the mitochondrial membrane respiratory chain NADH dehydrogenase (Complex I) that is believed to belong to the minimal assembly required for catalysis. Complex I functions in the transfer of electrons from NADH to the respiratory chain. The immediate electron acceptor for the enzyme is believed to be ubiquinone.</text>
</comment>
<proteinExistence type="inferred from homology"/>
<keyword evidence="9 18" id="KW-0999">Mitochondrion inner membrane</keyword>
<keyword evidence="7 18" id="KW-0679">Respiratory chain</keyword>
<accession>A0A6C0R3R7</accession>
<comment type="similarity">
    <text evidence="3 18">Belongs to the complex I subunit 2 family.</text>
</comment>
<dbReference type="InterPro" id="IPR050175">
    <property type="entry name" value="Complex_I_Subunit_2"/>
</dbReference>
<feature type="transmembrane region" description="Helical" evidence="18">
    <location>
        <begin position="144"/>
        <end position="163"/>
    </location>
</feature>
<keyword evidence="12 18" id="KW-1133">Transmembrane helix</keyword>
<dbReference type="GO" id="GO:0008137">
    <property type="term" value="F:NADH dehydrogenase (ubiquinone) activity"/>
    <property type="evidence" value="ECO:0007669"/>
    <property type="project" value="UniProtKB-EC"/>
</dbReference>
<comment type="function">
    <text evidence="18">Core subunit of the mitochondrial membrane respiratory chain NADH dehydrogenase (Complex I) which catalyzes electron transfer from NADH through the respiratory chain, using ubiquinone as an electron acceptor. Essential for the catalytic activity and assembly of complex I.</text>
</comment>
<keyword evidence="8 18" id="KW-0812">Transmembrane</keyword>
<keyword evidence="15 18" id="KW-0496">Mitochondrion</keyword>
<evidence type="ECO:0000256" key="9">
    <source>
        <dbReference type="ARBA" id="ARBA00022792"/>
    </source>
</evidence>
<evidence type="ECO:0000256" key="1">
    <source>
        <dbReference type="ARBA" id="ARBA00003257"/>
    </source>
</evidence>
<dbReference type="PRINTS" id="PR01436">
    <property type="entry name" value="NADHDHGNASE2"/>
</dbReference>
<protein>
    <recommendedName>
        <fullName evidence="5 18">NADH-ubiquinone oxidoreductase chain 2</fullName>
        <ecNumber evidence="4 18">7.1.1.2</ecNumber>
    </recommendedName>
</protein>
<dbReference type="Pfam" id="PF00361">
    <property type="entry name" value="Proton_antipo_M"/>
    <property type="match status" value="1"/>
</dbReference>
<feature type="transmembrane region" description="Helical" evidence="18">
    <location>
        <begin position="267"/>
        <end position="286"/>
    </location>
</feature>